<organism evidence="3 4">
    <name type="scientific">Streptomyces fumanus</name>
    <dbReference type="NCBI Taxonomy" id="67302"/>
    <lineage>
        <taxon>Bacteria</taxon>
        <taxon>Bacillati</taxon>
        <taxon>Actinomycetota</taxon>
        <taxon>Actinomycetes</taxon>
        <taxon>Kitasatosporales</taxon>
        <taxon>Streptomycetaceae</taxon>
        <taxon>Streptomyces</taxon>
    </lineage>
</organism>
<evidence type="ECO:0008006" key="5">
    <source>
        <dbReference type="Google" id="ProtNLM"/>
    </source>
</evidence>
<reference evidence="3" key="1">
    <citation type="journal article" date="2014" name="Int. J. Syst. Evol. Microbiol.">
        <title>Complete genome sequence of Corynebacterium casei LMG S-19264T (=DSM 44701T), isolated from a smear-ripened cheese.</title>
        <authorList>
            <consortium name="US DOE Joint Genome Institute (JGI-PGF)"/>
            <person name="Walter F."/>
            <person name="Albersmeier A."/>
            <person name="Kalinowski J."/>
            <person name="Ruckert C."/>
        </authorList>
    </citation>
    <scope>NUCLEOTIDE SEQUENCE</scope>
    <source>
        <strain evidence="3">JCM 4477</strain>
    </source>
</reference>
<dbReference type="InterPro" id="IPR011990">
    <property type="entry name" value="TPR-like_helical_dom_sf"/>
</dbReference>
<dbReference type="Proteomes" id="UP000630718">
    <property type="component" value="Unassembled WGS sequence"/>
</dbReference>
<dbReference type="InterPro" id="IPR019734">
    <property type="entry name" value="TPR_rpt"/>
</dbReference>
<dbReference type="AlphaFoldDB" id="A0A919AIG2"/>
<evidence type="ECO:0000256" key="2">
    <source>
        <dbReference type="SAM" id="Phobius"/>
    </source>
</evidence>
<accession>A0A919AIG2</accession>
<protein>
    <recommendedName>
        <fullName evidence="5">Tetratricopeptide repeat protein</fullName>
    </recommendedName>
</protein>
<feature type="transmembrane region" description="Helical" evidence="2">
    <location>
        <begin position="352"/>
        <end position="368"/>
    </location>
</feature>
<dbReference type="SMART" id="SM00028">
    <property type="entry name" value="TPR"/>
    <property type="match status" value="3"/>
</dbReference>
<feature type="transmembrane region" description="Helical" evidence="2">
    <location>
        <begin position="279"/>
        <end position="299"/>
    </location>
</feature>
<feature type="repeat" description="TPR" evidence="1">
    <location>
        <begin position="37"/>
        <end position="70"/>
    </location>
</feature>
<dbReference type="EMBL" id="BNBI01000008">
    <property type="protein sequence ID" value="GHF10210.1"/>
    <property type="molecule type" value="Genomic_DNA"/>
</dbReference>
<sequence length="382" mass="41782">MSTDQAMERAEALLSLERYDEARTLLARRVAAAPEDAAAWTELARCHAKLGAPQEALTATGEALRLEPENVNALLLRAQALVGSGAGVDAAVDTLREAVRIRPQFWGCWSMLADYALRQAILRRAKETGGRELTHEDVAAVAEGAIAMAEQAIRLAPEEVRPYEVRRFIAGLTGDDATIDAMDQAILRLDPTHSEALSSRTRRAANTPGVRASRAADLIAEALGAAPDSSSMRKELDAATYRLLRGTRWLALLCVVFAALSLGVGPGDDGTPRDLPLSLAQRLWDVLLMAAVWVLGALVRYRKRRKGVRLNVRSLLRRDGWARLAAGQAAAVTVCALVLVLVPWTAREVPRTVFWVALLSTLLTMYVDRPRVREAFRTGRRR</sequence>
<comment type="caution">
    <text evidence="3">The sequence shown here is derived from an EMBL/GenBank/DDBJ whole genome shotgun (WGS) entry which is preliminary data.</text>
</comment>
<dbReference type="SUPFAM" id="SSF48452">
    <property type="entry name" value="TPR-like"/>
    <property type="match status" value="1"/>
</dbReference>
<name>A0A919AIG2_9ACTN</name>
<feature type="transmembrane region" description="Helical" evidence="2">
    <location>
        <begin position="320"/>
        <end position="346"/>
    </location>
</feature>
<keyword evidence="2" id="KW-1133">Transmembrane helix</keyword>
<dbReference type="Pfam" id="PF13432">
    <property type="entry name" value="TPR_16"/>
    <property type="match status" value="1"/>
</dbReference>
<evidence type="ECO:0000313" key="4">
    <source>
        <dbReference type="Proteomes" id="UP000630718"/>
    </source>
</evidence>
<gene>
    <name evidence="3" type="ORF">GCM10018772_38980</name>
</gene>
<reference evidence="3" key="2">
    <citation type="submission" date="2020-09" db="EMBL/GenBank/DDBJ databases">
        <authorList>
            <person name="Sun Q."/>
            <person name="Ohkuma M."/>
        </authorList>
    </citation>
    <scope>NUCLEOTIDE SEQUENCE</scope>
    <source>
        <strain evidence="3">JCM 4477</strain>
    </source>
</reference>
<dbReference type="Gene3D" id="1.25.40.10">
    <property type="entry name" value="Tetratricopeptide repeat domain"/>
    <property type="match status" value="1"/>
</dbReference>
<evidence type="ECO:0000256" key="1">
    <source>
        <dbReference type="PROSITE-ProRule" id="PRU00339"/>
    </source>
</evidence>
<dbReference type="RefSeq" id="WP_229910463.1">
    <property type="nucleotide sequence ID" value="NZ_BNBI01000008.1"/>
</dbReference>
<keyword evidence="4" id="KW-1185">Reference proteome</keyword>
<keyword evidence="2" id="KW-0812">Transmembrane</keyword>
<keyword evidence="2" id="KW-0472">Membrane</keyword>
<evidence type="ECO:0000313" key="3">
    <source>
        <dbReference type="EMBL" id="GHF10210.1"/>
    </source>
</evidence>
<keyword evidence="1" id="KW-0802">TPR repeat</keyword>
<proteinExistence type="predicted"/>
<dbReference type="PROSITE" id="PS50005">
    <property type="entry name" value="TPR"/>
    <property type="match status" value="1"/>
</dbReference>
<feature type="transmembrane region" description="Helical" evidence="2">
    <location>
        <begin position="249"/>
        <end position="267"/>
    </location>
</feature>